<protein>
    <submittedName>
        <fullName evidence="2">Uncharacterized protein</fullName>
    </submittedName>
</protein>
<gene>
    <name evidence="2" type="ORF">BDV96DRAFT_45602</name>
</gene>
<dbReference type="AlphaFoldDB" id="A0A6A5ZAX1"/>
<evidence type="ECO:0000256" key="1">
    <source>
        <dbReference type="SAM" id="Phobius"/>
    </source>
</evidence>
<evidence type="ECO:0000313" key="2">
    <source>
        <dbReference type="EMBL" id="KAF2116214.1"/>
    </source>
</evidence>
<dbReference type="PANTHER" id="PTHR35394">
    <property type="entry name" value="DUF3176 DOMAIN-CONTAINING PROTEIN"/>
    <property type="match status" value="1"/>
</dbReference>
<reference evidence="2" key="1">
    <citation type="journal article" date="2020" name="Stud. Mycol.">
        <title>101 Dothideomycetes genomes: a test case for predicting lifestyles and emergence of pathogens.</title>
        <authorList>
            <person name="Haridas S."/>
            <person name="Albert R."/>
            <person name="Binder M."/>
            <person name="Bloem J."/>
            <person name="Labutti K."/>
            <person name="Salamov A."/>
            <person name="Andreopoulos B."/>
            <person name="Baker S."/>
            <person name="Barry K."/>
            <person name="Bills G."/>
            <person name="Bluhm B."/>
            <person name="Cannon C."/>
            <person name="Castanera R."/>
            <person name="Culley D."/>
            <person name="Daum C."/>
            <person name="Ezra D."/>
            <person name="Gonzalez J."/>
            <person name="Henrissat B."/>
            <person name="Kuo A."/>
            <person name="Liang C."/>
            <person name="Lipzen A."/>
            <person name="Lutzoni F."/>
            <person name="Magnuson J."/>
            <person name="Mondo S."/>
            <person name="Nolan M."/>
            <person name="Ohm R."/>
            <person name="Pangilinan J."/>
            <person name="Park H.-J."/>
            <person name="Ramirez L."/>
            <person name="Alfaro M."/>
            <person name="Sun H."/>
            <person name="Tritt A."/>
            <person name="Yoshinaga Y."/>
            <person name="Zwiers L.-H."/>
            <person name="Turgeon B."/>
            <person name="Goodwin S."/>
            <person name="Spatafora J."/>
            <person name="Crous P."/>
            <person name="Grigoriev I."/>
        </authorList>
    </citation>
    <scope>NUCLEOTIDE SEQUENCE</scope>
    <source>
        <strain evidence="2">CBS 627.86</strain>
    </source>
</reference>
<keyword evidence="1" id="KW-0812">Transmembrane</keyword>
<accession>A0A6A5ZAX1</accession>
<sequence>MSVTTETNFTVDEFAFYALNTYLNASVNASVDLNMQGYTPSSDAIEGLWNGSSDLHTWAQDVVRSSSPVTRPEYDGATQVPGVIVRWEWLAFPAAVVGLSIVLLVGIIIQTSQSSVYPWKGSPLVFLLFGAGDELRSEVYGHSVRPGGIEGAVGSKKAVLVKDTAGLWKFKAA</sequence>
<dbReference type="EMBL" id="ML977321">
    <property type="protein sequence ID" value="KAF2116214.1"/>
    <property type="molecule type" value="Genomic_DNA"/>
</dbReference>
<keyword evidence="1" id="KW-0472">Membrane</keyword>
<proteinExistence type="predicted"/>
<name>A0A6A5ZAX1_9PLEO</name>
<feature type="transmembrane region" description="Helical" evidence="1">
    <location>
        <begin position="89"/>
        <end position="109"/>
    </location>
</feature>
<dbReference type="Proteomes" id="UP000799770">
    <property type="component" value="Unassembled WGS sequence"/>
</dbReference>
<keyword evidence="1" id="KW-1133">Transmembrane helix</keyword>
<organism evidence="2 3">
    <name type="scientific">Lophiotrema nucula</name>
    <dbReference type="NCBI Taxonomy" id="690887"/>
    <lineage>
        <taxon>Eukaryota</taxon>
        <taxon>Fungi</taxon>
        <taxon>Dikarya</taxon>
        <taxon>Ascomycota</taxon>
        <taxon>Pezizomycotina</taxon>
        <taxon>Dothideomycetes</taxon>
        <taxon>Pleosporomycetidae</taxon>
        <taxon>Pleosporales</taxon>
        <taxon>Lophiotremataceae</taxon>
        <taxon>Lophiotrema</taxon>
    </lineage>
</organism>
<evidence type="ECO:0000313" key="3">
    <source>
        <dbReference type="Proteomes" id="UP000799770"/>
    </source>
</evidence>
<keyword evidence="3" id="KW-1185">Reference proteome</keyword>
<dbReference type="PANTHER" id="PTHR35394:SF5">
    <property type="entry name" value="DUF3176 DOMAIN-CONTAINING PROTEIN"/>
    <property type="match status" value="1"/>
</dbReference>
<dbReference type="OrthoDB" id="5376804at2759"/>